<accession>A0A804RD25</accession>
<feature type="region of interest" description="Disordered" evidence="1">
    <location>
        <begin position="78"/>
        <end position="147"/>
    </location>
</feature>
<reference evidence="2" key="2">
    <citation type="submission" date="2019-07" db="EMBL/GenBank/DDBJ databases">
        <authorList>
            <person name="Seetharam A."/>
            <person name="Woodhouse M."/>
            <person name="Cannon E."/>
        </authorList>
    </citation>
    <scope>NUCLEOTIDE SEQUENCE [LARGE SCALE GENOMIC DNA]</scope>
    <source>
        <strain evidence="2">cv. B73</strain>
    </source>
</reference>
<evidence type="ECO:0000256" key="1">
    <source>
        <dbReference type="SAM" id="MobiDB-lite"/>
    </source>
</evidence>
<dbReference type="InParanoid" id="A0A804RD25"/>
<protein>
    <submittedName>
        <fullName evidence="2">Uncharacterized protein</fullName>
    </submittedName>
</protein>
<dbReference type="AlphaFoldDB" id="A0A804RD25"/>
<proteinExistence type="predicted"/>
<keyword evidence="3" id="KW-1185">Reference proteome</keyword>
<organism evidence="2 3">
    <name type="scientific">Zea mays</name>
    <name type="common">Maize</name>
    <dbReference type="NCBI Taxonomy" id="4577"/>
    <lineage>
        <taxon>Eukaryota</taxon>
        <taxon>Viridiplantae</taxon>
        <taxon>Streptophyta</taxon>
        <taxon>Embryophyta</taxon>
        <taxon>Tracheophyta</taxon>
        <taxon>Spermatophyta</taxon>
        <taxon>Magnoliopsida</taxon>
        <taxon>Liliopsida</taxon>
        <taxon>Poales</taxon>
        <taxon>Poaceae</taxon>
        <taxon>PACMAD clade</taxon>
        <taxon>Panicoideae</taxon>
        <taxon>Andropogonodae</taxon>
        <taxon>Andropogoneae</taxon>
        <taxon>Tripsacinae</taxon>
        <taxon>Zea</taxon>
    </lineage>
</organism>
<evidence type="ECO:0000313" key="3">
    <source>
        <dbReference type="Proteomes" id="UP000007305"/>
    </source>
</evidence>
<name>A0A804RD25_MAIZE</name>
<dbReference type="EnsemblPlants" id="Zm00001eb408390_T001">
    <property type="protein sequence ID" value="Zm00001eb408390_P001"/>
    <property type="gene ID" value="Zm00001eb408390"/>
</dbReference>
<dbReference type="Gramene" id="Zm00001eb408390_T001">
    <property type="protein sequence ID" value="Zm00001eb408390_P001"/>
    <property type="gene ID" value="Zm00001eb408390"/>
</dbReference>
<reference evidence="2" key="3">
    <citation type="submission" date="2021-05" db="UniProtKB">
        <authorList>
            <consortium name="EnsemblPlants"/>
        </authorList>
    </citation>
    <scope>IDENTIFICATION</scope>
    <source>
        <strain evidence="2">cv. B73</strain>
    </source>
</reference>
<evidence type="ECO:0000313" key="2">
    <source>
        <dbReference type="EnsemblPlants" id="Zm00001eb408390_P001"/>
    </source>
</evidence>
<reference evidence="3" key="1">
    <citation type="journal article" date="2009" name="Science">
        <title>The B73 maize genome: complexity, diversity, and dynamics.</title>
        <authorList>
            <person name="Schnable P.S."/>
            <person name="Ware D."/>
            <person name="Fulton R.S."/>
            <person name="Stein J.C."/>
            <person name="Wei F."/>
            <person name="Pasternak S."/>
            <person name="Liang C."/>
            <person name="Zhang J."/>
            <person name="Fulton L."/>
            <person name="Graves T.A."/>
            <person name="Minx P."/>
            <person name="Reily A.D."/>
            <person name="Courtney L."/>
            <person name="Kruchowski S.S."/>
            <person name="Tomlinson C."/>
            <person name="Strong C."/>
            <person name="Delehaunty K."/>
            <person name="Fronick C."/>
            <person name="Courtney B."/>
            <person name="Rock S.M."/>
            <person name="Belter E."/>
            <person name="Du F."/>
            <person name="Kim K."/>
            <person name="Abbott R.M."/>
            <person name="Cotton M."/>
            <person name="Levy A."/>
            <person name="Marchetto P."/>
            <person name="Ochoa K."/>
            <person name="Jackson S.M."/>
            <person name="Gillam B."/>
            <person name="Chen W."/>
            <person name="Yan L."/>
            <person name="Higginbotham J."/>
            <person name="Cardenas M."/>
            <person name="Waligorski J."/>
            <person name="Applebaum E."/>
            <person name="Phelps L."/>
            <person name="Falcone J."/>
            <person name="Kanchi K."/>
            <person name="Thane T."/>
            <person name="Scimone A."/>
            <person name="Thane N."/>
            <person name="Henke J."/>
            <person name="Wang T."/>
            <person name="Ruppert J."/>
            <person name="Shah N."/>
            <person name="Rotter K."/>
            <person name="Hodges J."/>
            <person name="Ingenthron E."/>
            <person name="Cordes M."/>
            <person name="Kohlberg S."/>
            <person name="Sgro J."/>
            <person name="Delgado B."/>
            <person name="Mead K."/>
            <person name="Chinwalla A."/>
            <person name="Leonard S."/>
            <person name="Crouse K."/>
            <person name="Collura K."/>
            <person name="Kudrna D."/>
            <person name="Currie J."/>
            <person name="He R."/>
            <person name="Angelova A."/>
            <person name="Rajasekar S."/>
            <person name="Mueller T."/>
            <person name="Lomeli R."/>
            <person name="Scara G."/>
            <person name="Ko A."/>
            <person name="Delaney K."/>
            <person name="Wissotski M."/>
            <person name="Lopez G."/>
            <person name="Campos D."/>
            <person name="Braidotti M."/>
            <person name="Ashley E."/>
            <person name="Golser W."/>
            <person name="Kim H."/>
            <person name="Lee S."/>
            <person name="Lin J."/>
            <person name="Dujmic Z."/>
            <person name="Kim W."/>
            <person name="Talag J."/>
            <person name="Zuccolo A."/>
            <person name="Fan C."/>
            <person name="Sebastian A."/>
            <person name="Kramer M."/>
            <person name="Spiegel L."/>
            <person name="Nascimento L."/>
            <person name="Zutavern T."/>
            <person name="Miller B."/>
            <person name="Ambroise C."/>
            <person name="Muller S."/>
            <person name="Spooner W."/>
            <person name="Narechania A."/>
            <person name="Ren L."/>
            <person name="Wei S."/>
            <person name="Kumari S."/>
            <person name="Faga B."/>
            <person name="Levy M.J."/>
            <person name="McMahan L."/>
            <person name="Van Buren P."/>
            <person name="Vaughn M.W."/>
            <person name="Ying K."/>
            <person name="Yeh C.-T."/>
            <person name="Emrich S.J."/>
            <person name="Jia Y."/>
            <person name="Kalyanaraman A."/>
            <person name="Hsia A.-P."/>
            <person name="Barbazuk W.B."/>
            <person name="Baucom R.S."/>
            <person name="Brutnell T.P."/>
            <person name="Carpita N.C."/>
            <person name="Chaparro C."/>
            <person name="Chia J.-M."/>
            <person name="Deragon J.-M."/>
            <person name="Estill J.C."/>
            <person name="Fu Y."/>
            <person name="Jeddeloh J.A."/>
            <person name="Han Y."/>
            <person name="Lee H."/>
            <person name="Li P."/>
            <person name="Lisch D.R."/>
            <person name="Liu S."/>
            <person name="Liu Z."/>
            <person name="Nagel D.H."/>
            <person name="McCann M.C."/>
            <person name="SanMiguel P."/>
            <person name="Myers A.M."/>
            <person name="Nettleton D."/>
            <person name="Nguyen J."/>
            <person name="Penning B.W."/>
            <person name="Ponnala L."/>
            <person name="Schneider K.L."/>
            <person name="Schwartz D.C."/>
            <person name="Sharma A."/>
            <person name="Soderlund C."/>
            <person name="Springer N.M."/>
            <person name="Sun Q."/>
            <person name="Wang H."/>
            <person name="Waterman M."/>
            <person name="Westerman R."/>
            <person name="Wolfgruber T.K."/>
            <person name="Yang L."/>
            <person name="Yu Y."/>
            <person name="Zhang L."/>
            <person name="Zhou S."/>
            <person name="Zhu Q."/>
            <person name="Bennetzen J.L."/>
            <person name="Dawe R.K."/>
            <person name="Jiang J."/>
            <person name="Jiang N."/>
            <person name="Presting G.G."/>
            <person name="Wessler S.R."/>
            <person name="Aluru S."/>
            <person name="Martienssen R.A."/>
            <person name="Clifton S.W."/>
            <person name="McCombie W.R."/>
            <person name="Wing R.A."/>
            <person name="Wilson R.K."/>
        </authorList>
    </citation>
    <scope>NUCLEOTIDE SEQUENCE [LARGE SCALE GENOMIC DNA]</scope>
    <source>
        <strain evidence="3">cv. B73</strain>
    </source>
</reference>
<feature type="compositionally biased region" description="Basic and acidic residues" evidence="1">
    <location>
        <begin position="78"/>
        <end position="127"/>
    </location>
</feature>
<dbReference type="Proteomes" id="UP000007305">
    <property type="component" value="Chromosome 10"/>
</dbReference>
<sequence>MEQYSIRNRFCIYPSHLLPAKLTAERLVDLEGGDDIGNGSCCSGDGDKETADAERLEADPLGAAAGHAELLDVHFDGEVDGERPEGDGAEEPHHVAEERQQHGDDGGDAHERGPPRQAEHAEGEGTHAELPGDEGAVRPGRGGAALHEGEDGLAEHLVGADQVHDDGHVGDVEQPEGLVEAEAGEEVVRRVVAERRVPHAPAQHVEYCRGRHAQPRRLLHHLRLRRWRRLDRILKGRSRRG</sequence>